<protein>
    <submittedName>
        <fullName evidence="1">Uncharacterized protein</fullName>
    </submittedName>
</protein>
<evidence type="ECO:0000313" key="1">
    <source>
        <dbReference type="EMBL" id="QIO08868.1"/>
    </source>
</evidence>
<organism evidence="1 2">
    <name type="scientific">Acinetobacter lanii</name>
    <dbReference type="NCBI Taxonomy" id="2715163"/>
    <lineage>
        <taxon>Bacteria</taxon>
        <taxon>Pseudomonadati</taxon>
        <taxon>Pseudomonadota</taxon>
        <taxon>Gammaproteobacteria</taxon>
        <taxon>Moraxellales</taxon>
        <taxon>Moraxellaceae</taxon>
        <taxon>Acinetobacter</taxon>
    </lineage>
</organism>
<keyword evidence="2" id="KW-1185">Reference proteome</keyword>
<dbReference type="AlphaFoldDB" id="A0A6G8S4C4"/>
<accession>A0A6G8S4C4</accession>
<proteinExistence type="predicted"/>
<gene>
    <name evidence="1" type="ORF">G8D99_07445</name>
</gene>
<dbReference type="EMBL" id="CP049916">
    <property type="protein sequence ID" value="QIO08868.1"/>
    <property type="molecule type" value="Genomic_DNA"/>
</dbReference>
<dbReference type="KEGG" id="alj:G8D99_07445"/>
<dbReference type="Proteomes" id="UP000501939">
    <property type="component" value="Chromosome"/>
</dbReference>
<reference evidence="1 2" key="1">
    <citation type="submission" date="2020-03" db="EMBL/GenBank/DDBJ databases">
        <authorList>
            <person name="Zhu W."/>
        </authorList>
    </citation>
    <scope>NUCLEOTIDE SEQUENCE [LARGE SCALE GENOMIC DNA]</scope>
    <source>
        <strain evidence="1 2">185</strain>
    </source>
</reference>
<sequence>MLSSKDIEKFCYAYNIEYKTMSLEMTDEFNSFMSCLWQGTTGKLNWKVTGTNYEEIIFPNEIDDDIVNKIVGKLNFKILHEDQIYLYFSGSEELIKINTRRFFINLFNFMDEFSYLDFVYFFSLSGFQKGGKINAIELRIFEYMCGNI</sequence>
<evidence type="ECO:0000313" key="2">
    <source>
        <dbReference type="Proteomes" id="UP000501939"/>
    </source>
</evidence>
<name>A0A6G8S4C4_9GAMM</name>